<dbReference type="PANTHER" id="PTHR30466:SF1">
    <property type="entry name" value="FMN REDUCTASE (NADH) RUTF"/>
    <property type="match status" value="1"/>
</dbReference>
<gene>
    <name evidence="3" type="ORF">CMQ_5949</name>
</gene>
<dbReference type="Pfam" id="PF01613">
    <property type="entry name" value="Flavin_Reduct"/>
    <property type="match status" value="1"/>
</dbReference>
<dbReference type="InterPro" id="IPR002563">
    <property type="entry name" value="Flavin_Rdtase-like_dom"/>
</dbReference>
<evidence type="ECO:0000313" key="4">
    <source>
        <dbReference type="Proteomes" id="UP000007796"/>
    </source>
</evidence>
<dbReference type="AlphaFoldDB" id="F0XMF3"/>
<dbReference type="Proteomes" id="UP000007796">
    <property type="component" value="Unassembled WGS sequence"/>
</dbReference>
<name>F0XMF3_GROCL</name>
<evidence type="ECO:0000259" key="2">
    <source>
        <dbReference type="SMART" id="SM00903"/>
    </source>
</evidence>
<dbReference type="HOGENOM" id="CLU_070401_0_1_1"/>
<feature type="domain" description="Flavin reductase like" evidence="2">
    <location>
        <begin position="110"/>
        <end position="281"/>
    </location>
</feature>
<keyword evidence="1" id="KW-0560">Oxidoreductase</keyword>
<dbReference type="GO" id="GO:0010181">
    <property type="term" value="F:FMN binding"/>
    <property type="evidence" value="ECO:0007669"/>
    <property type="project" value="InterPro"/>
</dbReference>
<dbReference type="SMART" id="SM00903">
    <property type="entry name" value="Flavin_Reduct"/>
    <property type="match status" value="1"/>
</dbReference>
<dbReference type="InterPro" id="IPR050268">
    <property type="entry name" value="NADH-dep_flavin_reductase"/>
</dbReference>
<dbReference type="STRING" id="655863.F0XMF3"/>
<sequence>MRCCRAHGRVAGSAVPSLLCRDVTGRSVPSLFRTSAKRATARYGGLYLASAQAKKTRADLWPRSIGSCRLFTSSTAATPFPAKAAGEERSIRAGVEGAPPSLPEDLRLLLRHLASSVVVCTALAGAGDAQQQDDRPSGLPVGLTMSSFTSLSLYPSPVVSFNVAMPSRTEAAIAQTRHFMIHILSGDASGARVADVFRSGNAHPESTARALEASDCRLVWPPESLDPSSPAGQPFLCGPGVLFVLRCRLLDEPLRGLVPVRDHVIVLGEVLEIIQGGADHVDSNGIPRVGLAYANRQYCQLPGANIPAEETDR</sequence>
<evidence type="ECO:0000313" key="3">
    <source>
        <dbReference type="EMBL" id="EFX01007.1"/>
    </source>
</evidence>
<dbReference type="EMBL" id="GL629794">
    <property type="protein sequence ID" value="EFX01007.1"/>
    <property type="molecule type" value="Genomic_DNA"/>
</dbReference>
<dbReference type="InterPro" id="IPR012349">
    <property type="entry name" value="Split_barrel_FMN-bd"/>
</dbReference>
<dbReference type="PANTHER" id="PTHR30466">
    <property type="entry name" value="FLAVIN REDUCTASE"/>
    <property type="match status" value="1"/>
</dbReference>
<dbReference type="GO" id="GO:0042602">
    <property type="term" value="F:riboflavin reductase (NADPH) activity"/>
    <property type="evidence" value="ECO:0007669"/>
    <property type="project" value="TreeGrafter"/>
</dbReference>
<proteinExistence type="predicted"/>
<dbReference type="OrthoDB" id="2015405at2759"/>
<evidence type="ECO:0000256" key="1">
    <source>
        <dbReference type="ARBA" id="ARBA00023002"/>
    </source>
</evidence>
<protein>
    <submittedName>
        <fullName evidence="3">Putative oxidoreductase</fullName>
    </submittedName>
</protein>
<reference evidence="3 4" key="1">
    <citation type="journal article" date="2011" name="Proc. Natl. Acad. Sci. U.S.A.">
        <title>Genome and transcriptome analyses of the mountain pine beetle-fungal symbiont Grosmannia clavigera, a lodgepole pine pathogen.</title>
        <authorList>
            <person name="DiGuistini S."/>
            <person name="Wang Y."/>
            <person name="Liao N.Y."/>
            <person name="Taylor G."/>
            <person name="Tanguay P."/>
            <person name="Feau N."/>
            <person name="Henrissat B."/>
            <person name="Chan S.K."/>
            <person name="Hesse-Orce U."/>
            <person name="Alamouti S.M."/>
            <person name="Tsui C.K.M."/>
            <person name="Docking R.T."/>
            <person name="Levasseur A."/>
            <person name="Haridas S."/>
            <person name="Robertson G."/>
            <person name="Birol I."/>
            <person name="Holt R.A."/>
            <person name="Marra M.A."/>
            <person name="Hamelin R.C."/>
            <person name="Hirst M."/>
            <person name="Jones S.J.M."/>
            <person name="Bohlmann J."/>
            <person name="Breuil C."/>
        </authorList>
    </citation>
    <scope>NUCLEOTIDE SEQUENCE [LARGE SCALE GENOMIC DNA]</scope>
    <source>
        <strain evidence="4">kw1407 / UAMH 11150</strain>
    </source>
</reference>
<dbReference type="GeneID" id="25979327"/>
<organism evidence="4">
    <name type="scientific">Grosmannia clavigera (strain kw1407 / UAMH 11150)</name>
    <name type="common">Blue stain fungus</name>
    <name type="synonym">Graphiocladiella clavigera</name>
    <dbReference type="NCBI Taxonomy" id="655863"/>
    <lineage>
        <taxon>Eukaryota</taxon>
        <taxon>Fungi</taxon>
        <taxon>Dikarya</taxon>
        <taxon>Ascomycota</taxon>
        <taxon>Pezizomycotina</taxon>
        <taxon>Sordariomycetes</taxon>
        <taxon>Sordariomycetidae</taxon>
        <taxon>Ophiostomatales</taxon>
        <taxon>Ophiostomataceae</taxon>
        <taxon>Leptographium</taxon>
    </lineage>
</organism>
<dbReference type="SUPFAM" id="SSF50475">
    <property type="entry name" value="FMN-binding split barrel"/>
    <property type="match status" value="1"/>
</dbReference>
<dbReference type="RefSeq" id="XP_014170489.1">
    <property type="nucleotide sequence ID" value="XM_014315014.1"/>
</dbReference>
<accession>F0XMF3</accession>
<dbReference type="Gene3D" id="2.30.110.10">
    <property type="entry name" value="Electron Transport, Fmn-binding Protein, Chain A"/>
    <property type="match status" value="1"/>
</dbReference>
<dbReference type="InParanoid" id="F0XMF3"/>
<keyword evidence="4" id="KW-1185">Reference proteome</keyword>
<dbReference type="eggNOG" id="ENOG502SB89">
    <property type="taxonomic scope" value="Eukaryota"/>
</dbReference>